<accession>A0A7X1SRB5</accession>
<name>A0A7X1SRB5_9PROT</name>
<dbReference type="Proteomes" id="UP000432209">
    <property type="component" value="Unassembled WGS sequence"/>
</dbReference>
<evidence type="ECO:0000313" key="2">
    <source>
        <dbReference type="Proteomes" id="UP000432209"/>
    </source>
</evidence>
<protein>
    <submittedName>
        <fullName evidence="1">Uncharacterized protein</fullName>
    </submittedName>
</protein>
<dbReference type="RefSeq" id="WP_153431002.1">
    <property type="nucleotide sequence ID" value="NZ_WIPH01000018.1"/>
</dbReference>
<evidence type="ECO:0000313" key="1">
    <source>
        <dbReference type="EMBL" id="MQR99322.1"/>
    </source>
</evidence>
<proteinExistence type="predicted"/>
<sequence length="92" mass="10930">MAKRTDNRPPWCVKDAESAVDELIFLHRSRWETERTLASHAGWSEEQKTFRDYMARVFSEIDRIRQLYDRETADQFAADIGKQWKIFMAAFG</sequence>
<organism evidence="1 2">
    <name type="scientific">Gluconobacter aidae</name>
    <dbReference type="NCBI Taxonomy" id="2662454"/>
    <lineage>
        <taxon>Bacteria</taxon>
        <taxon>Pseudomonadati</taxon>
        <taxon>Pseudomonadota</taxon>
        <taxon>Alphaproteobacteria</taxon>
        <taxon>Acetobacterales</taxon>
        <taxon>Acetobacteraceae</taxon>
        <taxon>Gluconobacter</taxon>
    </lineage>
</organism>
<dbReference type="AlphaFoldDB" id="A0A7X1SRB5"/>
<dbReference type="EMBL" id="WIPH01000018">
    <property type="protein sequence ID" value="MQR99322.1"/>
    <property type="molecule type" value="Genomic_DNA"/>
</dbReference>
<keyword evidence="2" id="KW-1185">Reference proteome</keyword>
<reference evidence="1 2" key="1">
    <citation type="submission" date="2019-10" db="EMBL/GenBank/DDBJ databases">
        <title>Gluconobacter aidae sp. nov., a novel species of acetic acid bacteria isolated in Thailand.</title>
        <authorList>
            <person name="Yukphan P."/>
            <person name="Charoenyingcharoen P."/>
            <person name="Malimas S."/>
            <person name="Muramatsu Y."/>
            <person name="Nakagawa Y."/>
            <person name="Tanasupawat S."/>
            <person name="Yamada Y."/>
        </authorList>
    </citation>
    <scope>NUCLEOTIDE SEQUENCE [LARGE SCALE GENOMIC DNA]</scope>
    <source>
        <strain evidence="1 2">AC10</strain>
    </source>
</reference>
<gene>
    <name evidence="1" type="ORF">GFJ39_08965</name>
</gene>
<comment type="caution">
    <text evidence="1">The sequence shown here is derived from an EMBL/GenBank/DDBJ whole genome shotgun (WGS) entry which is preliminary data.</text>
</comment>